<sequence>MTKSRHTSIESSCFPLSTCSVIRRAHHHLSSDKSDPLRSISQRHTQSLRLKSSSVWEVDVQLQAYAKQNALLLASMPQPAQSSQEQKDFQQDLNLTVTGDP</sequence>
<dbReference type="EMBL" id="QGKY02001250">
    <property type="protein sequence ID" value="KAF2563115.1"/>
    <property type="molecule type" value="Genomic_DNA"/>
</dbReference>
<dbReference type="AlphaFoldDB" id="A0A8S9HXT5"/>
<feature type="compositionally biased region" description="Polar residues" evidence="1">
    <location>
        <begin position="91"/>
        <end position="101"/>
    </location>
</feature>
<comment type="caution">
    <text evidence="2">The sequence shown here is derived from an EMBL/GenBank/DDBJ whole genome shotgun (WGS) entry which is preliminary data.</text>
</comment>
<accession>A0A8S9HXT5</accession>
<name>A0A8S9HXT5_BRACR</name>
<organism evidence="2">
    <name type="scientific">Brassica cretica</name>
    <name type="common">Mustard</name>
    <dbReference type="NCBI Taxonomy" id="69181"/>
    <lineage>
        <taxon>Eukaryota</taxon>
        <taxon>Viridiplantae</taxon>
        <taxon>Streptophyta</taxon>
        <taxon>Embryophyta</taxon>
        <taxon>Tracheophyta</taxon>
        <taxon>Spermatophyta</taxon>
        <taxon>Magnoliopsida</taxon>
        <taxon>eudicotyledons</taxon>
        <taxon>Gunneridae</taxon>
        <taxon>Pentapetalae</taxon>
        <taxon>rosids</taxon>
        <taxon>malvids</taxon>
        <taxon>Brassicales</taxon>
        <taxon>Brassicaceae</taxon>
        <taxon>Brassiceae</taxon>
        <taxon>Brassica</taxon>
    </lineage>
</organism>
<evidence type="ECO:0000313" key="2">
    <source>
        <dbReference type="EMBL" id="KAF2563115.1"/>
    </source>
</evidence>
<proteinExistence type="predicted"/>
<feature type="region of interest" description="Disordered" evidence="1">
    <location>
        <begin position="76"/>
        <end position="101"/>
    </location>
</feature>
<evidence type="ECO:0000256" key="1">
    <source>
        <dbReference type="SAM" id="MobiDB-lite"/>
    </source>
</evidence>
<reference evidence="2" key="1">
    <citation type="submission" date="2019-12" db="EMBL/GenBank/DDBJ databases">
        <title>Genome sequencing and annotation of Brassica cretica.</title>
        <authorList>
            <person name="Studholme D.J."/>
            <person name="Sarris P.F."/>
        </authorList>
    </citation>
    <scope>NUCLEOTIDE SEQUENCE</scope>
    <source>
        <strain evidence="2">PFS-102/07</strain>
        <tissue evidence="2">Leaf</tissue>
    </source>
</reference>
<gene>
    <name evidence="2" type="ORF">F2Q70_00015680</name>
</gene>
<protein>
    <submittedName>
        <fullName evidence="2">Uncharacterized protein</fullName>
    </submittedName>
</protein>